<dbReference type="Gene3D" id="3.40.630.30">
    <property type="match status" value="1"/>
</dbReference>
<dbReference type="SUPFAM" id="SSF55729">
    <property type="entry name" value="Acyl-CoA N-acyltransferases (Nat)"/>
    <property type="match status" value="1"/>
</dbReference>
<keyword evidence="3 7" id="KW-0808">Transferase</keyword>
<proteinExistence type="predicted"/>
<protein>
    <submittedName>
        <fullName evidence="7">GNAT family N-acetyltransferase</fullName>
        <ecNumber evidence="7">2.3.-.-</ecNumber>
    </submittedName>
</protein>
<dbReference type="InterPro" id="IPR000182">
    <property type="entry name" value="GNAT_dom"/>
</dbReference>
<dbReference type="PANTHER" id="PTHR36449:SF1">
    <property type="entry name" value="ACETYLTRANSFERASE"/>
    <property type="match status" value="1"/>
</dbReference>
<dbReference type="EMBL" id="JBHIRY010000015">
    <property type="protein sequence ID" value="MFB5761865.1"/>
    <property type="molecule type" value="Genomic_DNA"/>
</dbReference>
<gene>
    <name evidence="7" type="ORF">ACE5LO_15860</name>
</gene>
<evidence type="ECO:0000256" key="1">
    <source>
        <dbReference type="ARBA" id="ARBA00022491"/>
    </source>
</evidence>
<evidence type="ECO:0000256" key="5">
    <source>
        <dbReference type="ARBA" id="ARBA00049880"/>
    </source>
</evidence>
<comment type="caution">
    <text evidence="7">The sequence shown here is derived from an EMBL/GenBank/DDBJ whole genome shotgun (WGS) entry which is preliminary data.</text>
</comment>
<keyword evidence="2" id="KW-1277">Toxin-antitoxin system</keyword>
<dbReference type="CDD" id="cd04301">
    <property type="entry name" value="NAT_SF"/>
    <property type="match status" value="1"/>
</dbReference>
<dbReference type="PANTHER" id="PTHR36449">
    <property type="entry name" value="ACETYLTRANSFERASE-RELATED"/>
    <property type="match status" value="1"/>
</dbReference>
<keyword evidence="4 7" id="KW-0012">Acyltransferase</keyword>
<evidence type="ECO:0000256" key="3">
    <source>
        <dbReference type="ARBA" id="ARBA00022679"/>
    </source>
</evidence>
<keyword evidence="1" id="KW-0678">Repressor</keyword>
<evidence type="ECO:0000256" key="2">
    <source>
        <dbReference type="ARBA" id="ARBA00022649"/>
    </source>
</evidence>
<feature type="domain" description="N-acetyltransferase" evidence="6">
    <location>
        <begin position="11"/>
        <end position="165"/>
    </location>
</feature>
<dbReference type="GO" id="GO:0016746">
    <property type="term" value="F:acyltransferase activity"/>
    <property type="evidence" value="ECO:0007669"/>
    <property type="project" value="UniProtKB-KW"/>
</dbReference>
<dbReference type="RefSeq" id="WP_375520987.1">
    <property type="nucleotide sequence ID" value="NZ_JBHIRY010000015.1"/>
</dbReference>
<evidence type="ECO:0000259" key="6">
    <source>
        <dbReference type="PROSITE" id="PS51186"/>
    </source>
</evidence>
<evidence type="ECO:0000313" key="7">
    <source>
        <dbReference type="EMBL" id="MFB5761865.1"/>
    </source>
</evidence>
<organism evidence="7 8">
    <name type="scientific">Paenibacillus medicaginis</name>
    <dbReference type="NCBI Taxonomy" id="1470560"/>
    <lineage>
        <taxon>Bacteria</taxon>
        <taxon>Bacillati</taxon>
        <taxon>Bacillota</taxon>
        <taxon>Bacilli</taxon>
        <taxon>Bacillales</taxon>
        <taxon>Paenibacillaceae</taxon>
        <taxon>Paenibacillus</taxon>
    </lineage>
</organism>
<keyword evidence="8" id="KW-1185">Reference proteome</keyword>
<dbReference type="PROSITE" id="PS51186">
    <property type="entry name" value="GNAT"/>
    <property type="match status" value="1"/>
</dbReference>
<dbReference type="InterPro" id="IPR016181">
    <property type="entry name" value="Acyl_CoA_acyltransferase"/>
</dbReference>
<dbReference type="Proteomes" id="UP001580430">
    <property type="component" value="Unassembled WGS sequence"/>
</dbReference>
<evidence type="ECO:0000256" key="4">
    <source>
        <dbReference type="ARBA" id="ARBA00023315"/>
    </source>
</evidence>
<sequence>MNDCLKSDHNLIHKIISIEDLPHFKKFRCGNGSMDLFLETEAYPSHIERESSTTLVYDNNELIGYYTLRHIKLSNLLPALDPSEDQQVLDIARLAVKSEHQGKGIGKAIVERIIQMAIQLNERFIILDALKEKWTWYKKHFEFDYLFPEDLESNSEIVTMIADLYDEDLVNKYYDDE</sequence>
<evidence type="ECO:0000313" key="8">
    <source>
        <dbReference type="Proteomes" id="UP001580430"/>
    </source>
</evidence>
<reference evidence="7 8" key="1">
    <citation type="submission" date="2024-09" db="EMBL/GenBank/DDBJ databases">
        <title>Paenibacillus zeirhizospherea sp. nov., isolated from surface of the maize (Zea mays) roots in a horticulture field, Hungary.</title>
        <authorList>
            <person name="Marton D."/>
            <person name="Farkas M."/>
            <person name="Bedics A."/>
            <person name="Toth E."/>
            <person name="Tancsics A."/>
            <person name="Boka K."/>
            <person name="Marati G."/>
            <person name="Kriszt B."/>
            <person name="Cserhati M."/>
        </authorList>
    </citation>
    <scope>NUCLEOTIDE SEQUENCE [LARGE SCALE GENOMIC DNA]</scope>
    <source>
        <strain evidence="7 8">JCM 18446</strain>
    </source>
</reference>
<dbReference type="Pfam" id="PF00583">
    <property type="entry name" value="Acetyltransf_1"/>
    <property type="match status" value="1"/>
</dbReference>
<accession>A0ABV5C2Z5</accession>
<name>A0ABV5C2Z5_9BACL</name>
<dbReference type="EC" id="2.3.-.-" evidence="7"/>
<comment type="catalytic activity">
    <reaction evidence="5">
        <text>glycyl-tRNA(Gly) + acetyl-CoA = N-acetylglycyl-tRNA(Gly) + CoA + H(+)</text>
        <dbReference type="Rhea" id="RHEA:81867"/>
        <dbReference type="Rhea" id="RHEA-COMP:9683"/>
        <dbReference type="Rhea" id="RHEA-COMP:19766"/>
        <dbReference type="ChEBI" id="CHEBI:15378"/>
        <dbReference type="ChEBI" id="CHEBI:57287"/>
        <dbReference type="ChEBI" id="CHEBI:57288"/>
        <dbReference type="ChEBI" id="CHEBI:78522"/>
        <dbReference type="ChEBI" id="CHEBI:232036"/>
    </reaction>
</comment>